<dbReference type="SUPFAM" id="SSF50969">
    <property type="entry name" value="YVTN repeat-like/Quinoprotein amine dehydrogenase"/>
    <property type="match status" value="1"/>
</dbReference>
<proteinExistence type="predicted"/>
<reference evidence="3" key="1">
    <citation type="submission" date="2017-09" db="EMBL/GenBank/DDBJ databases">
        <title>Depth-based differentiation of microbial function through sediment-hosted aquifers and enrichment of novel symbionts in the deep terrestrial subsurface.</title>
        <authorList>
            <person name="Probst A.J."/>
            <person name="Ladd B."/>
            <person name="Jarett J.K."/>
            <person name="Geller-Mcgrath D.E."/>
            <person name="Sieber C.M.K."/>
            <person name="Emerson J.B."/>
            <person name="Anantharaman K."/>
            <person name="Thomas B.C."/>
            <person name="Malmstrom R."/>
            <person name="Stieglmeier M."/>
            <person name="Klingl A."/>
            <person name="Woyke T."/>
            <person name="Ryan C.M."/>
            <person name="Banfield J.F."/>
        </authorList>
    </citation>
    <scope>NUCLEOTIDE SEQUENCE [LARGE SCALE GENOMIC DNA]</scope>
</reference>
<dbReference type="EMBL" id="PFIK01000035">
    <property type="protein sequence ID" value="PIX30089.1"/>
    <property type="molecule type" value="Genomic_DNA"/>
</dbReference>
<comment type="caution">
    <text evidence="2">The sequence shown here is derived from an EMBL/GenBank/DDBJ whole genome shotgun (WGS) entry which is preliminary data.</text>
</comment>
<dbReference type="InterPro" id="IPR011044">
    <property type="entry name" value="Quino_amine_DH_bsu"/>
</dbReference>
<dbReference type="AlphaFoldDB" id="A0A2M7K1G5"/>
<dbReference type="InterPro" id="IPR013211">
    <property type="entry name" value="LVIVD"/>
</dbReference>
<keyword evidence="1" id="KW-1133">Transmembrane helix</keyword>
<dbReference type="Pfam" id="PF08309">
    <property type="entry name" value="LVIVD"/>
    <property type="match status" value="5"/>
</dbReference>
<evidence type="ECO:0000313" key="2">
    <source>
        <dbReference type="EMBL" id="PIX30089.1"/>
    </source>
</evidence>
<keyword evidence="1" id="KW-0812">Transmembrane</keyword>
<gene>
    <name evidence="2" type="ORF">COZ63_01600</name>
</gene>
<organism evidence="2 3">
    <name type="scientific">Candidatus Berkelbacteria bacterium CG_4_8_14_3_um_filter_42_13</name>
    <dbReference type="NCBI Taxonomy" id="1974505"/>
    <lineage>
        <taxon>Bacteria</taxon>
        <taxon>Candidatus Berkelbacteria</taxon>
    </lineage>
</organism>
<protein>
    <submittedName>
        <fullName evidence="2">Uncharacterized protein</fullName>
    </submittedName>
</protein>
<evidence type="ECO:0000256" key="1">
    <source>
        <dbReference type="SAM" id="Phobius"/>
    </source>
</evidence>
<evidence type="ECO:0000313" key="3">
    <source>
        <dbReference type="Proteomes" id="UP000229924"/>
    </source>
</evidence>
<keyword evidence="1" id="KW-0472">Membrane</keyword>
<dbReference type="NCBIfam" id="TIGR02532">
    <property type="entry name" value="IV_pilin_GFxxxE"/>
    <property type="match status" value="1"/>
</dbReference>
<sequence>MQIQSEISLLLTAIIRTIKLALIRKGQLISKEKKNFTRKNGYSLVEILIAIAIFVSIATAITYLLLDASVSFRQGKERVFATSLAEEGLEAARNIRDSGWDNLASGNHGIIVSSNSWNFAEESDLDPSGRFSRQIKVENAGDDRKLVTSTVSWDFTPTRQGNVTLTTYLNNWAKIIEPPELPTWNKPITIGTVSTNNIAGNKNPNDIFVLGNYVYLVTDEANAVDPEFFIFDVSDVTKPTLVSTCKIGSKVSAVYVVGNYAYLATNINDAELTIIKVSDPKNPTVVARLNTPENQDGEDVFILDNYAYLVTQNNPSNSEFYIFDVLDPENPVTTPVGKFELNAQGRAIYVAGNYAYVGTNSDAREVVVINVTNKSGPQNVRYAYNNPDAADVNDIYVNGSTVYFATEQNGASGPNFVIVYANTSSYPGSVVWNLIGQFHNAADVNGLWPDMATNQVFLATETTNKEFVILDITNPSQPLEKAAIDLPDKAVAIAYNGAYVFVASIANNQELIIIGPS</sequence>
<dbReference type="SUPFAM" id="SSF75011">
    <property type="entry name" value="3-carboxy-cis,cis-mucoante lactonizing enzyme"/>
    <property type="match status" value="1"/>
</dbReference>
<dbReference type="Proteomes" id="UP000229924">
    <property type="component" value="Unassembled WGS sequence"/>
</dbReference>
<dbReference type="InterPro" id="IPR012902">
    <property type="entry name" value="N_methyl_site"/>
</dbReference>
<accession>A0A2M7K1G5</accession>
<name>A0A2M7K1G5_9BACT</name>
<feature type="transmembrane region" description="Helical" evidence="1">
    <location>
        <begin position="44"/>
        <end position="66"/>
    </location>
</feature>